<feature type="compositionally biased region" description="Basic residues" evidence="1">
    <location>
        <begin position="66"/>
        <end position="85"/>
    </location>
</feature>
<evidence type="ECO:0000313" key="2">
    <source>
        <dbReference type="Proteomes" id="UP000887566"/>
    </source>
</evidence>
<dbReference type="Proteomes" id="UP000887566">
    <property type="component" value="Unplaced"/>
</dbReference>
<feature type="region of interest" description="Disordered" evidence="1">
    <location>
        <begin position="1"/>
        <end position="31"/>
    </location>
</feature>
<name>A0A914WRU2_9BILA</name>
<reference evidence="3" key="1">
    <citation type="submission" date="2022-11" db="UniProtKB">
        <authorList>
            <consortium name="WormBaseParasite"/>
        </authorList>
    </citation>
    <scope>IDENTIFICATION</scope>
</reference>
<feature type="compositionally biased region" description="Low complexity" evidence="1">
    <location>
        <begin position="50"/>
        <end position="63"/>
    </location>
</feature>
<evidence type="ECO:0000313" key="3">
    <source>
        <dbReference type="WBParaSite" id="PSAMB.scaffold5036size12829.g25761.t1"/>
    </source>
</evidence>
<sequence length="95" mass="10125">MGPKAGGSVDCERREGRRKPAGVVSLEGADGWPTDVQIGRLIAFVDPTGASAATHSHAASVASAHDRRRRRSNHPPPRGCRRVAHPRLSARPFGN</sequence>
<dbReference type="AlphaFoldDB" id="A0A914WRU2"/>
<accession>A0A914WRU2</accession>
<keyword evidence="2" id="KW-1185">Reference proteome</keyword>
<protein>
    <submittedName>
        <fullName evidence="3">Uncharacterized protein</fullName>
    </submittedName>
</protein>
<organism evidence="2 3">
    <name type="scientific">Plectus sambesii</name>
    <dbReference type="NCBI Taxonomy" id="2011161"/>
    <lineage>
        <taxon>Eukaryota</taxon>
        <taxon>Metazoa</taxon>
        <taxon>Ecdysozoa</taxon>
        <taxon>Nematoda</taxon>
        <taxon>Chromadorea</taxon>
        <taxon>Plectida</taxon>
        <taxon>Plectina</taxon>
        <taxon>Plectoidea</taxon>
        <taxon>Plectidae</taxon>
        <taxon>Plectus</taxon>
    </lineage>
</organism>
<proteinExistence type="predicted"/>
<dbReference type="WBParaSite" id="PSAMB.scaffold5036size12829.g25761.t1">
    <property type="protein sequence ID" value="PSAMB.scaffold5036size12829.g25761.t1"/>
    <property type="gene ID" value="PSAMB.scaffold5036size12829.g25761"/>
</dbReference>
<evidence type="ECO:0000256" key="1">
    <source>
        <dbReference type="SAM" id="MobiDB-lite"/>
    </source>
</evidence>
<feature type="region of interest" description="Disordered" evidence="1">
    <location>
        <begin position="50"/>
        <end position="95"/>
    </location>
</feature>